<dbReference type="GO" id="GO:0016018">
    <property type="term" value="F:cyclosporin A binding"/>
    <property type="evidence" value="ECO:0007669"/>
    <property type="project" value="TreeGrafter"/>
</dbReference>
<name>A0A9W8E5E4_9FUNG</name>
<dbReference type="AlphaFoldDB" id="A0A9W8E5E4"/>
<dbReference type="SUPFAM" id="SSF50891">
    <property type="entry name" value="Cyclophilin-like"/>
    <property type="match status" value="1"/>
</dbReference>
<dbReference type="GO" id="GO:0005788">
    <property type="term" value="C:endoplasmic reticulum lumen"/>
    <property type="evidence" value="ECO:0007669"/>
    <property type="project" value="UniProtKB-SubCell"/>
</dbReference>
<comment type="subcellular location">
    <subcellularLocation>
        <location evidence="2">Endoplasmic reticulum lumen</location>
    </subcellularLocation>
</comment>
<keyword evidence="8" id="KW-1185">Reference proteome</keyword>
<dbReference type="EC" id="5.2.1.8" evidence="5"/>
<dbReference type="EMBL" id="JANBPY010002087">
    <property type="protein sequence ID" value="KAJ1956646.1"/>
    <property type="molecule type" value="Genomic_DNA"/>
</dbReference>
<dbReference type="PROSITE" id="PS50072">
    <property type="entry name" value="CSA_PPIASE_2"/>
    <property type="match status" value="1"/>
</dbReference>
<dbReference type="PRINTS" id="PR00153">
    <property type="entry name" value="CSAPPISMRASE"/>
</dbReference>
<feature type="signal peptide" evidence="5">
    <location>
        <begin position="1"/>
        <end position="27"/>
    </location>
</feature>
<comment type="function">
    <text evidence="5">PPIases accelerate the folding of proteins. It catalyzes the cis-trans isomerization of proline imidic peptide bonds in oligopeptides.</text>
</comment>
<evidence type="ECO:0000256" key="4">
    <source>
        <dbReference type="ARBA" id="ARBA00023235"/>
    </source>
</evidence>
<feature type="domain" description="PPIase cyclophilin-type" evidence="6">
    <location>
        <begin position="38"/>
        <end position="196"/>
    </location>
</feature>
<comment type="catalytic activity">
    <reaction evidence="1 5">
        <text>[protein]-peptidylproline (omega=180) = [protein]-peptidylproline (omega=0)</text>
        <dbReference type="Rhea" id="RHEA:16237"/>
        <dbReference type="Rhea" id="RHEA-COMP:10747"/>
        <dbReference type="Rhea" id="RHEA-COMP:10748"/>
        <dbReference type="ChEBI" id="CHEBI:83833"/>
        <dbReference type="ChEBI" id="CHEBI:83834"/>
        <dbReference type="EC" id="5.2.1.8"/>
    </reaction>
</comment>
<evidence type="ECO:0000313" key="8">
    <source>
        <dbReference type="Proteomes" id="UP001150925"/>
    </source>
</evidence>
<dbReference type="OrthoDB" id="193499at2759"/>
<feature type="chain" id="PRO_5041012908" description="Peptidyl-prolyl cis-trans isomerase" evidence="5">
    <location>
        <begin position="28"/>
        <end position="209"/>
    </location>
</feature>
<sequence>MRVLRFVSQPFLLALCALILVGVVVNAASGPLVTDIVEFDIEQDGKLLGTVQIGLFGKTTPKTVQNFVELSKNKGPKEGYTGSIFHRVIPGFMIQGGDFTNGDGTGGKSIFGETFKDENFKVKHSSEGFLSMANRGKDTNGSQFFITVAATPWLDGRHVVFGKVLNGMDIVMGISTTEKSPTDRPKKDVIIKESRVLEAHTQLNKHVEL</sequence>
<evidence type="ECO:0000256" key="1">
    <source>
        <dbReference type="ARBA" id="ARBA00000971"/>
    </source>
</evidence>
<evidence type="ECO:0000256" key="3">
    <source>
        <dbReference type="ARBA" id="ARBA00023110"/>
    </source>
</evidence>
<keyword evidence="4 5" id="KW-0413">Isomerase</keyword>
<dbReference type="InterPro" id="IPR029000">
    <property type="entry name" value="Cyclophilin-like_dom_sf"/>
</dbReference>
<reference evidence="7" key="1">
    <citation type="submission" date="2022-07" db="EMBL/GenBank/DDBJ databases">
        <title>Phylogenomic reconstructions and comparative analyses of Kickxellomycotina fungi.</title>
        <authorList>
            <person name="Reynolds N.K."/>
            <person name="Stajich J.E."/>
            <person name="Barry K."/>
            <person name="Grigoriev I.V."/>
            <person name="Crous P."/>
            <person name="Smith M.E."/>
        </authorList>
    </citation>
    <scope>NUCLEOTIDE SEQUENCE</scope>
    <source>
        <strain evidence="7">RSA 1196</strain>
    </source>
</reference>
<dbReference type="GO" id="GO:0006457">
    <property type="term" value="P:protein folding"/>
    <property type="evidence" value="ECO:0007669"/>
    <property type="project" value="InterPro"/>
</dbReference>
<evidence type="ECO:0000259" key="6">
    <source>
        <dbReference type="PROSITE" id="PS50072"/>
    </source>
</evidence>
<evidence type="ECO:0000313" key="7">
    <source>
        <dbReference type="EMBL" id="KAJ1956646.1"/>
    </source>
</evidence>
<dbReference type="FunFam" id="2.40.100.10:FF:000001">
    <property type="entry name" value="Peptidyl-prolyl cis-trans isomerase"/>
    <property type="match status" value="1"/>
</dbReference>
<proteinExistence type="inferred from homology"/>
<dbReference type="PANTHER" id="PTHR11071:SF561">
    <property type="entry name" value="PEPTIDYL-PROLYL CIS-TRANS ISOMERASE D-RELATED"/>
    <property type="match status" value="1"/>
</dbReference>
<gene>
    <name evidence="7" type="ORF">IWQ62_005254</name>
</gene>
<keyword evidence="3 5" id="KW-0697">Rotamase</keyword>
<dbReference type="PROSITE" id="PS00170">
    <property type="entry name" value="CSA_PPIASE_1"/>
    <property type="match status" value="1"/>
</dbReference>
<organism evidence="7 8">
    <name type="scientific">Dispira parvispora</name>
    <dbReference type="NCBI Taxonomy" id="1520584"/>
    <lineage>
        <taxon>Eukaryota</taxon>
        <taxon>Fungi</taxon>
        <taxon>Fungi incertae sedis</taxon>
        <taxon>Zoopagomycota</taxon>
        <taxon>Kickxellomycotina</taxon>
        <taxon>Dimargaritomycetes</taxon>
        <taxon>Dimargaritales</taxon>
        <taxon>Dimargaritaceae</taxon>
        <taxon>Dispira</taxon>
    </lineage>
</organism>
<dbReference type="Pfam" id="PF00160">
    <property type="entry name" value="Pro_isomerase"/>
    <property type="match status" value="1"/>
</dbReference>
<dbReference type="Gene3D" id="2.40.100.10">
    <property type="entry name" value="Cyclophilin-like"/>
    <property type="match status" value="1"/>
</dbReference>
<dbReference type="InterPro" id="IPR020892">
    <property type="entry name" value="Cyclophilin-type_PPIase_CS"/>
</dbReference>
<protein>
    <recommendedName>
        <fullName evidence="5">Peptidyl-prolyl cis-trans isomerase</fullName>
        <shortName evidence="5">PPIase</shortName>
        <ecNumber evidence="5">5.2.1.8</ecNumber>
    </recommendedName>
</protein>
<dbReference type="Proteomes" id="UP001150925">
    <property type="component" value="Unassembled WGS sequence"/>
</dbReference>
<keyword evidence="5" id="KW-0732">Signal</keyword>
<evidence type="ECO:0000256" key="2">
    <source>
        <dbReference type="ARBA" id="ARBA00004319"/>
    </source>
</evidence>
<dbReference type="GO" id="GO:0003755">
    <property type="term" value="F:peptidyl-prolyl cis-trans isomerase activity"/>
    <property type="evidence" value="ECO:0007669"/>
    <property type="project" value="UniProtKB-UniRule"/>
</dbReference>
<comment type="caution">
    <text evidence="7">The sequence shown here is derived from an EMBL/GenBank/DDBJ whole genome shotgun (WGS) entry which is preliminary data.</text>
</comment>
<accession>A0A9W8E5E4</accession>
<dbReference type="PANTHER" id="PTHR11071">
    <property type="entry name" value="PEPTIDYL-PROLYL CIS-TRANS ISOMERASE"/>
    <property type="match status" value="1"/>
</dbReference>
<evidence type="ECO:0000256" key="5">
    <source>
        <dbReference type="RuleBase" id="RU363019"/>
    </source>
</evidence>
<dbReference type="InterPro" id="IPR002130">
    <property type="entry name" value="Cyclophilin-type_PPIase_dom"/>
</dbReference>
<comment type="similarity">
    <text evidence="5">Belongs to the cyclophilin-type PPIase family.</text>
</comment>